<dbReference type="EMBL" id="CP091512">
    <property type="protein sequence ID" value="UOO91455.1"/>
    <property type="molecule type" value="Genomic_DNA"/>
</dbReference>
<evidence type="ECO:0000259" key="1">
    <source>
        <dbReference type="Pfam" id="PF13223"/>
    </source>
</evidence>
<dbReference type="InterPro" id="IPR025109">
    <property type="entry name" value="DUF4031"/>
</dbReference>
<dbReference type="Pfam" id="PF13223">
    <property type="entry name" value="DUF4031"/>
    <property type="match status" value="1"/>
</dbReference>
<keyword evidence="3" id="KW-1185">Reference proteome</keyword>
<evidence type="ECO:0000313" key="2">
    <source>
        <dbReference type="EMBL" id="UOO91455.1"/>
    </source>
</evidence>
<protein>
    <submittedName>
        <fullName evidence="2">DUF4031 domain-containing protein</fullName>
    </submittedName>
</protein>
<feature type="domain" description="DUF4031" evidence="1">
    <location>
        <begin position="3"/>
        <end position="78"/>
    </location>
</feature>
<evidence type="ECO:0000313" key="3">
    <source>
        <dbReference type="Proteomes" id="UP000832034"/>
    </source>
</evidence>
<accession>A0ABY4E956</accession>
<dbReference type="RefSeq" id="WP_019958930.1">
    <property type="nucleotide sequence ID" value="NZ_CP091512.1"/>
</dbReference>
<reference evidence="2" key="1">
    <citation type="submission" date="2021-12" db="EMBL/GenBank/DDBJ databases">
        <authorList>
            <person name="Veyrier F.J."/>
        </authorList>
    </citation>
    <scope>NUCLEOTIDE SEQUENCE</scope>
    <source>
        <strain evidence="2">SAG 1488-6</strain>
    </source>
</reference>
<proteinExistence type="predicted"/>
<gene>
    <name evidence="2" type="ORF">LVJ81_07195</name>
</gene>
<dbReference type="Proteomes" id="UP000832034">
    <property type="component" value="Chromosome"/>
</dbReference>
<sequence>MTVWVDDMRIVKNGQDWCHLLADSWEEMHAFALQQLQLPKQRFHAASRLPHYDITWAERDRAIALGAILIHRRELVKKAHVLLA</sequence>
<organism evidence="2 3">
    <name type="scientific">Vitreoscilla stercoraria</name>
    <dbReference type="NCBI Taxonomy" id="61"/>
    <lineage>
        <taxon>Bacteria</taxon>
        <taxon>Pseudomonadati</taxon>
        <taxon>Pseudomonadota</taxon>
        <taxon>Betaproteobacteria</taxon>
        <taxon>Neisseriales</taxon>
        <taxon>Neisseriaceae</taxon>
        <taxon>Vitreoscilla</taxon>
    </lineage>
</organism>
<name>A0ABY4E956_VITST</name>
<reference evidence="2" key="2">
    <citation type="journal article" date="2022" name="Res Sq">
        <title>Evolution of multicellular longitudinally dividing oral cavity symbionts (Neisseriaceae).</title>
        <authorList>
            <person name="Nyongesa S."/>
            <person name="Weber P."/>
            <person name="Bernet E."/>
            <person name="Pullido F."/>
            <person name="Nieckarz M."/>
            <person name="Delaby M."/>
            <person name="Nieves C."/>
            <person name="Viehboeck T."/>
            <person name="Krause N."/>
            <person name="Rivera-Millot A."/>
            <person name="Nakamura A."/>
            <person name="Vischer N."/>
            <person name="VanNieuwenhze M."/>
            <person name="Brun Y."/>
            <person name="Cava F."/>
            <person name="Bulgheresi S."/>
            <person name="Veyrier F."/>
        </authorList>
    </citation>
    <scope>NUCLEOTIDE SEQUENCE</scope>
    <source>
        <strain evidence="2">SAG 1488-6</strain>
    </source>
</reference>